<feature type="transmembrane region" description="Helical" evidence="13">
    <location>
        <begin position="75"/>
        <end position="94"/>
    </location>
</feature>
<feature type="transmembrane region" description="Helical" evidence="13">
    <location>
        <begin position="46"/>
        <end position="69"/>
    </location>
</feature>
<comment type="catalytic activity">
    <reaction evidence="12">
        <text>L-proline(in) + Na(+)(in) = L-proline(out) + Na(+)(out)</text>
        <dbReference type="Rhea" id="RHEA:28967"/>
        <dbReference type="ChEBI" id="CHEBI:29101"/>
        <dbReference type="ChEBI" id="CHEBI:60039"/>
    </reaction>
</comment>
<keyword evidence="4" id="KW-1003">Cell membrane</keyword>
<dbReference type="GO" id="GO:0031402">
    <property type="term" value="F:sodium ion binding"/>
    <property type="evidence" value="ECO:0007669"/>
    <property type="project" value="InterPro"/>
</dbReference>
<name>A0A3B0RUF9_9ZZZZ</name>
<dbReference type="GO" id="GO:0005298">
    <property type="term" value="F:proline:sodium symporter activity"/>
    <property type="evidence" value="ECO:0007669"/>
    <property type="project" value="InterPro"/>
</dbReference>
<comment type="similarity">
    <text evidence="2">Belongs to the sodium:solute symporter (SSF) (TC 2.A.21) family.</text>
</comment>
<keyword evidence="8" id="KW-0915">Sodium</keyword>
<evidence type="ECO:0000256" key="6">
    <source>
        <dbReference type="ARBA" id="ARBA00022847"/>
    </source>
</evidence>
<sequence>MNTATIITLVTLVLYQIALLGIGFWAKGRTKTMSDYFLGGRTLGPWVSGLSYAASSSSAWVLLGLSGFFFAIGPLALWILPGVWLGYVVVWLVIGPSLRRAAATHDLITLTDFLVIGITGKMRKTITALAAGFILFCFSLYVASQFQGAGNAFASSFGLSMGASVLIGAGVVLAYTWVGGFWAVSVTDALQAVLMIVVAVVLAVLALVLQGSPQAIWSSASANPAAISPQGIAAFGFVIGCLGIGIGPVGQPQLLNRLMAIRSGRDIKTGFAIAITWSVIVFSSMAVLGLCARSLLPATTPAEDVFFVFSHAALPPVLAGIVLAAVLSAILSTADSLLLAAGSAAAHDLGLAKKFVGKELLISRLVTLGISAIAVALTLFLPASIFSRVLFAWSAMGAAFGPTVLLRAIGHPPTSWGVLLSMVSGFALTILFYLQPDAPGDVLERVVPFVVALAIALGFRQQSKISNKNL</sequence>
<dbReference type="InterPro" id="IPR038377">
    <property type="entry name" value="Na/Glc_symporter_sf"/>
</dbReference>
<evidence type="ECO:0000256" key="8">
    <source>
        <dbReference type="ARBA" id="ARBA00023053"/>
    </source>
</evidence>
<dbReference type="CDD" id="cd11475">
    <property type="entry name" value="SLC5sbd_PutP"/>
    <property type="match status" value="1"/>
</dbReference>
<dbReference type="GO" id="GO:0015824">
    <property type="term" value="P:proline transport"/>
    <property type="evidence" value="ECO:0007669"/>
    <property type="project" value="InterPro"/>
</dbReference>
<evidence type="ECO:0000313" key="14">
    <source>
        <dbReference type="EMBL" id="VAV88143.1"/>
    </source>
</evidence>
<evidence type="ECO:0000256" key="2">
    <source>
        <dbReference type="ARBA" id="ARBA00006434"/>
    </source>
</evidence>
<feature type="transmembrane region" description="Helical" evidence="13">
    <location>
        <begin position="126"/>
        <end position="144"/>
    </location>
</feature>
<dbReference type="PANTHER" id="PTHR48086:SF3">
    <property type="entry name" value="SODIUM_PROLINE SYMPORTER"/>
    <property type="match status" value="1"/>
</dbReference>
<evidence type="ECO:0000256" key="1">
    <source>
        <dbReference type="ARBA" id="ARBA00004651"/>
    </source>
</evidence>
<evidence type="ECO:0000256" key="10">
    <source>
        <dbReference type="ARBA" id="ARBA00023136"/>
    </source>
</evidence>
<keyword evidence="9" id="KW-0406">Ion transport</keyword>
<keyword evidence="3" id="KW-0813">Transport</keyword>
<evidence type="ECO:0000256" key="7">
    <source>
        <dbReference type="ARBA" id="ARBA00022989"/>
    </source>
</evidence>
<feature type="transmembrane region" description="Helical" evidence="13">
    <location>
        <begin position="190"/>
        <end position="211"/>
    </location>
</feature>
<dbReference type="Pfam" id="PF00474">
    <property type="entry name" value="SSF"/>
    <property type="match status" value="1"/>
</dbReference>
<dbReference type="GO" id="GO:0005886">
    <property type="term" value="C:plasma membrane"/>
    <property type="evidence" value="ECO:0007669"/>
    <property type="project" value="UniProtKB-SubCell"/>
</dbReference>
<dbReference type="PROSITE" id="PS50283">
    <property type="entry name" value="NA_SOLUT_SYMP_3"/>
    <property type="match status" value="1"/>
</dbReference>
<evidence type="ECO:0000256" key="3">
    <source>
        <dbReference type="ARBA" id="ARBA00022448"/>
    </source>
</evidence>
<accession>A0A3B0RUF9</accession>
<dbReference type="PANTHER" id="PTHR48086">
    <property type="entry name" value="SODIUM/PROLINE SYMPORTER-RELATED"/>
    <property type="match status" value="1"/>
</dbReference>
<comment type="subcellular location">
    <subcellularLocation>
        <location evidence="1">Cell membrane</location>
        <topology evidence="1">Multi-pass membrane protein</topology>
    </subcellularLocation>
</comment>
<protein>
    <submittedName>
        <fullName evidence="14">Proline/sodium symporter PutP (TC 2.A.21.2.1) @ Propionate/sodium symporter</fullName>
    </submittedName>
</protein>
<dbReference type="InterPro" id="IPR001734">
    <property type="entry name" value="Na/solute_symporter"/>
</dbReference>
<proteinExistence type="inferred from homology"/>
<feature type="transmembrane region" description="Helical" evidence="13">
    <location>
        <begin position="316"/>
        <end position="340"/>
    </location>
</feature>
<gene>
    <name evidence="14" type="ORF">MNBD_ALPHA06-2109</name>
</gene>
<evidence type="ECO:0000256" key="13">
    <source>
        <dbReference type="SAM" id="Phobius"/>
    </source>
</evidence>
<feature type="transmembrane region" description="Helical" evidence="13">
    <location>
        <begin position="231"/>
        <end position="250"/>
    </location>
</feature>
<keyword evidence="11" id="KW-0739">Sodium transport</keyword>
<evidence type="ECO:0000256" key="9">
    <source>
        <dbReference type="ARBA" id="ARBA00023065"/>
    </source>
</evidence>
<dbReference type="InterPro" id="IPR050277">
    <property type="entry name" value="Sodium:Solute_Symporter"/>
</dbReference>
<feature type="transmembrane region" description="Helical" evidence="13">
    <location>
        <begin position="6"/>
        <end position="26"/>
    </location>
</feature>
<dbReference type="Gene3D" id="1.20.1730.10">
    <property type="entry name" value="Sodium/glucose cotransporter"/>
    <property type="match status" value="1"/>
</dbReference>
<feature type="transmembrane region" description="Helical" evidence="13">
    <location>
        <begin position="156"/>
        <end position="178"/>
    </location>
</feature>
<dbReference type="EMBL" id="UOEE01000058">
    <property type="protein sequence ID" value="VAV88143.1"/>
    <property type="molecule type" value="Genomic_DNA"/>
</dbReference>
<keyword evidence="6" id="KW-0769">Symport</keyword>
<dbReference type="AlphaFoldDB" id="A0A3B0RUF9"/>
<evidence type="ECO:0000256" key="11">
    <source>
        <dbReference type="ARBA" id="ARBA00023201"/>
    </source>
</evidence>
<feature type="transmembrane region" description="Helical" evidence="13">
    <location>
        <begin position="416"/>
        <end position="436"/>
    </location>
</feature>
<feature type="transmembrane region" description="Helical" evidence="13">
    <location>
        <begin position="361"/>
        <end position="383"/>
    </location>
</feature>
<reference evidence="14" key="1">
    <citation type="submission" date="2018-06" db="EMBL/GenBank/DDBJ databases">
        <authorList>
            <person name="Zhirakovskaya E."/>
        </authorList>
    </citation>
    <scope>NUCLEOTIDE SEQUENCE</scope>
</reference>
<evidence type="ECO:0000256" key="12">
    <source>
        <dbReference type="ARBA" id="ARBA00033708"/>
    </source>
</evidence>
<evidence type="ECO:0000256" key="4">
    <source>
        <dbReference type="ARBA" id="ARBA00022475"/>
    </source>
</evidence>
<feature type="transmembrane region" description="Helical" evidence="13">
    <location>
        <begin position="389"/>
        <end position="409"/>
    </location>
</feature>
<keyword evidence="5 13" id="KW-0812">Transmembrane</keyword>
<feature type="transmembrane region" description="Helical" evidence="13">
    <location>
        <begin position="442"/>
        <end position="459"/>
    </location>
</feature>
<organism evidence="14">
    <name type="scientific">hydrothermal vent metagenome</name>
    <dbReference type="NCBI Taxonomy" id="652676"/>
    <lineage>
        <taxon>unclassified sequences</taxon>
        <taxon>metagenomes</taxon>
        <taxon>ecological metagenomes</taxon>
    </lineage>
</organism>
<keyword evidence="7 13" id="KW-1133">Transmembrane helix</keyword>
<dbReference type="InterPro" id="IPR011851">
    <property type="entry name" value="Na/Pro_symporter"/>
</dbReference>
<evidence type="ECO:0000256" key="5">
    <source>
        <dbReference type="ARBA" id="ARBA00022692"/>
    </source>
</evidence>
<feature type="transmembrane region" description="Helical" evidence="13">
    <location>
        <begin position="271"/>
        <end position="296"/>
    </location>
</feature>
<keyword evidence="10 13" id="KW-0472">Membrane</keyword>